<evidence type="ECO:0000256" key="1">
    <source>
        <dbReference type="SAM" id="MobiDB-lite"/>
    </source>
</evidence>
<reference evidence="2 3" key="1">
    <citation type="submission" date="2023-01" db="EMBL/GenBank/DDBJ databases">
        <title>Analysis of 21 Apiospora genomes using comparative genomics revels a genus with tremendous synthesis potential of carbohydrate active enzymes and secondary metabolites.</title>
        <authorList>
            <person name="Sorensen T."/>
        </authorList>
    </citation>
    <scope>NUCLEOTIDE SEQUENCE [LARGE SCALE GENOMIC DNA]</scope>
    <source>
        <strain evidence="2 3">CBS 83171</strain>
    </source>
</reference>
<accession>A0ABR1UYG0</accession>
<gene>
    <name evidence="2" type="ORF">PG996_008620</name>
</gene>
<evidence type="ECO:0000313" key="2">
    <source>
        <dbReference type="EMBL" id="KAK8063968.1"/>
    </source>
</evidence>
<comment type="caution">
    <text evidence="2">The sequence shown here is derived from an EMBL/GenBank/DDBJ whole genome shotgun (WGS) entry which is preliminary data.</text>
</comment>
<feature type="region of interest" description="Disordered" evidence="1">
    <location>
        <begin position="195"/>
        <end position="223"/>
    </location>
</feature>
<organism evidence="2 3">
    <name type="scientific">Apiospora saccharicola</name>
    <dbReference type="NCBI Taxonomy" id="335842"/>
    <lineage>
        <taxon>Eukaryota</taxon>
        <taxon>Fungi</taxon>
        <taxon>Dikarya</taxon>
        <taxon>Ascomycota</taxon>
        <taxon>Pezizomycotina</taxon>
        <taxon>Sordariomycetes</taxon>
        <taxon>Xylariomycetidae</taxon>
        <taxon>Amphisphaeriales</taxon>
        <taxon>Apiosporaceae</taxon>
        <taxon>Apiospora</taxon>
    </lineage>
</organism>
<sequence length="276" mass="31367">MISEHRLRWRTWRPPRDGHFGGPRSVLHHPVATASFVEILSTKLRSLWCVESLEWNSRVYYPSPPPEPEPGRLADVLEACPLRPCFGNLAQSSVSFDWLERDPRPAVGPDLPKLTFRKDPRRFLHSWRNLEESLGVRRPADSAFRFYVAVANAMLGEITSPEQWILYGHPTTNLRVRQQVHRRLWQESYDRQARSAFDRLDPRPAPEHGRFPEDGQGFKEREGQGAATALGMWMFPGDAFGSIDDCDVGGVYSVPNHDTSTPFSVPGLPGLVVFDI</sequence>
<name>A0ABR1UYG0_9PEZI</name>
<keyword evidence="3" id="KW-1185">Reference proteome</keyword>
<evidence type="ECO:0000313" key="3">
    <source>
        <dbReference type="Proteomes" id="UP001446871"/>
    </source>
</evidence>
<proteinExistence type="predicted"/>
<dbReference type="Proteomes" id="UP001446871">
    <property type="component" value="Unassembled WGS sequence"/>
</dbReference>
<dbReference type="EMBL" id="JAQQWM010000005">
    <property type="protein sequence ID" value="KAK8063968.1"/>
    <property type="molecule type" value="Genomic_DNA"/>
</dbReference>
<protein>
    <submittedName>
        <fullName evidence="2">Uncharacterized protein</fullName>
    </submittedName>
</protein>